<name>A4CA31_9GAMM</name>
<dbReference type="HOGENOM" id="CLU_183042_0_0_6"/>
<dbReference type="Proteomes" id="UP000006201">
    <property type="component" value="Unassembled WGS sequence"/>
</dbReference>
<feature type="transmembrane region" description="Helical" evidence="1">
    <location>
        <begin position="56"/>
        <end position="73"/>
    </location>
</feature>
<accession>A4CA31</accession>
<evidence type="ECO:0000313" key="3">
    <source>
        <dbReference type="Proteomes" id="UP000006201"/>
    </source>
</evidence>
<dbReference type="eggNOG" id="ENOG5033CFX">
    <property type="taxonomic scope" value="Bacteria"/>
</dbReference>
<dbReference type="STRING" id="87626.PTD2_20527"/>
<evidence type="ECO:0000313" key="2">
    <source>
        <dbReference type="EMBL" id="EAR28239.1"/>
    </source>
</evidence>
<dbReference type="EMBL" id="AAOH01000004">
    <property type="protein sequence ID" value="EAR28239.1"/>
    <property type="molecule type" value="Genomic_DNA"/>
</dbReference>
<comment type="caution">
    <text evidence="2">The sequence shown here is derived from an EMBL/GenBank/DDBJ whole genome shotgun (WGS) entry which is preliminary data.</text>
</comment>
<keyword evidence="1" id="KW-0472">Membrane</keyword>
<keyword evidence="1" id="KW-1133">Transmembrane helix</keyword>
<sequence length="97" mass="11122">MLTLDWQLYAVLVLESKMGFRFWFKRAVFVYCGIFVVLMIAELIKQNSITTALEHSLLWAAISTAIFIMARFIQSKQGIVCDSCQDFPKPKAPSKKE</sequence>
<proteinExistence type="predicted"/>
<protein>
    <submittedName>
        <fullName evidence="2">Uncharacterized protein</fullName>
    </submittedName>
</protein>
<keyword evidence="1" id="KW-0812">Transmembrane</keyword>
<dbReference type="AlphaFoldDB" id="A4CA31"/>
<gene>
    <name evidence="2" type="ORF">PTD2_20527</name>
</gene>
<evidence type="ECO:0000256" key="1">
    <source>
        <dbReference type="SAM" id="Phobius"/>
    </source>
</evidence>
<keyword evidence="3" id="KW-1185">Reference proteome</keyword>
<organism evidence="2 3">
    <name type="scientific">Pseudoalteromonas tunicata D2</name>
    <dbReference type="NCBI Taxonomy" id="87626"/>
    <lineage>
        <taxon>Bacteria</taxon>
        <taxon>Pseudomonadati</taxon>
        <taxon>Pseudomonadota</taxon>
        <taxon>Gammaproteobacteria</taxon>
        <taxon>Alteromonadales</taxon>
        <taxon>Pseudoalteromonadaceae</taxon>
        <taxon>Pseudoalteromonas</taxon>
    </lineage>
</organism>
<feature type="transmembrane region" description="Helical" evidence="1">
    <location>
        <begin position="23"/>
        <end position="44"/>
    </location>
</feature>
<reference evidence="2 3" key="1">
    <citation type="submission" date="2006-02" db="EMBL/GenBank/DDBJ databases">
        <authorList>
            <person name="Moran M.A."/>
            <person name="Kjelleberg S."/>
            <person name="Egan S."/>
            <person name="Saunders N."/>
            <person name="Thomas T."/>
            <person name="Ferriera S."/>
            <person name="Johnson J."/>
            <person name="Kravitz S."/>
            <person name="Halpern A."/>
            <person name="Remington K."/>
            <person name="Beeson K."/>
            <person name="Tran B."/>
            <person name="Rogers Y.-H."/>
            <person name="Friedman R."/>
            <person name="Venter J.C."/>
        </authorList>
    </citation>
    <scope>NUCLEOTIDE SEQUENCE [LARGE SCALE GENOMIC DNA]</scope>
    <source>
        <strain evidence="2 3">D2</strain>
    </source>
</reference>